<dbReference type="Proteomes" id="UP000596742">
    <property type="component" value="Unassembled WGS sequence"/>
</dbReference>
<feature type="domain" description="Transposable element P transposase-like GTP-binding insertion" evidence="1">
    <location>
        <begin position="4"/>
        <end position="118"/>
    </location>
</feature>
<gene>
    <name evidence="2" type="ORF">MGAL_10B063836</name>
</gene>
<evidence type="ECO:0000313" key="3">
    <source>
        <dbReference type="Proteomes" id="UP000596742"/>
    </source>
</evidence>
<dbReference type="AlphaFoldDB" id="A0A8B6G558"/>
<comment type="caution">
    <text evidence="2">The sequence shown here is derived from an EMBL/GenBank/DDBJ whole genome shotgun (WGS) entry which is preliminary data.</text>
</comment>
<accession>A0A8B6G558</accession>
<name>A0A8B6G558_MYTGA</name>
<reference evidence="2" key="1">
    <citation type="submission" date="2018-11" db="EMBL/GenBank/DDBJ databases">
        <authorList>
            <person name="Alioto T."/>
            <person name="Alioto T."/>
        </authorList>
    </citation>
    <scope>NUCLEOTIDE SEQUENCE</scope>
</reference>
<organism evidence="2 3">
    <name type="scientific">Mytilus galloprovincialis</name>
    <name type="common">Mediterranean mussel</name>
    <dbReference type="NCBI Taxonomy" id="29158"/>
    <lineage>
        <taxon>Eukaryota</taxon>
        <taxon>Metazoa</taxon>
        <taxon>Spiralia</taxon>
        <taxon>Lophotrochozoa</taxon>
        <taxon>Mollusca</taxon>
        <taxon>Bivalvia</taxon>
        <taxon>Autobranchia</taxon>
        <taxon>Pteriomorphia</taxon>
        <taxon>Mytilida</taxon>
        <taxon>Mytiloidea</taxon>
        <taxon>Mytilidae</taxon>
        <taxon>Mytilinae</taxon>
        <taxon>Mytilus</taxon>
    </lineage>
</organism>
<dbReference type="OrthoDB" id="6141491at2759"/>
<proteinExistence type="predicted"/>
<dbReference type="Pfam" id="PF21788">
    <property type="entry name" value="TNP-like_GBD"/>
    <property type="match status" value="1"/>
</dbReference>
<evidence type="ECO:0000313" key="2">
    <source>
        <dbReference type="EMBL" id="VDI58847.1"/>
    </source>
</evidence>
<dbReference type="InterPro" id="IPR048366">
    <property type="entry name" value="TNP-like_GBD"/>
</dbReference>
<dbReference type="EMBL" id="UYJE01007892">
    <property type="protein sequence ID" value="VDI58847.1"/>
    <property type="molecule type" value="Genomic_DNA"/>
</dbReference>
<sequence length="191" mass="21536">MDICHTIKKIRNNISKSGDGAFSKRRLKFKNNFIEWTHFKQAYLWDISTNPFPVHHKLTQEHMFLTSENKMRNHLAEDVLNSEMLHLMKLYKSSLGDAGTKVDATIELLQQTSVLIQNFKDSRPITDRTLHNGANTNPTYLGYCHSVNSVILGQTSISRKSNAGGGEGAQLNQAVKANKKVGVLKPKNQLM</sequence>
<protein>
    <recommendedName>
        <fullName evidence="1">Transposable element P transposase-like GTP-binding insertion domain-containing protein</fullName>
    </recommendedName>
</protein>
<keyword evidence="3" id="KW-1185">Reference proteome</keyword>
<evidence type="ECO:0000259" key="1">
    <source>
        <dbReference type="Pfam" id="PF21788"/>
    </source>
</evidence>